<organism evidence="2 3">
    <name type="scientific">Zasmidium cellare</name>
    <name type="common">Wine cellar mold</name>
    <name type="synonym">Racodium cellare</name>
    <dbReference type="NCBI Taxonomy" id="395010"/>
    <lineage>
        <taxon>Eukaryota</taxon>
        <taxon>Fungi</taxon>
        <taxon>Dikarya</taxon>
        <taxon>Ascomycota</taxon>
        <taxon>Pezizomycotina</taxon>
        <taxon>Dothideomycetes</taxon>
        <taxon>Dothideomycetidae</taxon>
        <taxon>Mycosphaerellales</taxon>
        <taxon>Mycosphaerellaceae</taxon>
        <taxon>Zasmidium</taxon>
    </lineage>
</organism>
<feature type="compositionally biased region" description="Polar residues" evidence="1">
    <location>
        <begin position="1117"/>
        <end position="1126"/>
    </location>
</feature>
<feature type="compositionally biased region" description="Basic and acidic residues" evidence="1">
    <location>
        <begin position="973"/>
        <end position="1026"/>
    </location>
</feature>
<feature type="compositionally biased region" description="Polar residues" evidence="1">
    <location>
        <begin position="654"/>
        <end position="667"/>
    </location>
</feature>
<reference evidence="2 3" key="1">
    <citation type="journal article" date="2023" name="G3 (Bethesda)">
        <title>A chromosome-level genome assembly of Zasmidium syzygii isolated from banana leaves.</title>
        <authorList>
            <person name="van Westerhoven A.C."/>
            <person name="Mehrabi R."/>
            <person name="Talebi R."/>
            <person name="Steentjes M.B.F."/>
            <person name="Corcolon B."/>
            <person name="Chong P.A."/>
            <person name="Kema G.H.J."/>
            <person name="Seidl M.F."/>
        </authorList>
    </citation>
    <scope>NUCLEOTIDE SEQUENCE [LARGE SCALE GENOMIC DNA]</scope>
    <source>
        <strain evidence="2 3">P124</strain>
    </source>
</reference>
<feature type="region of interest" description="Disordered" evidence="1">
    <location>
        <begin position="1227"/>
        <end position="1304"/>
    </location>
</feature>
<feature type="compositionally biased region" description="Low complexity" evidence="1">
    <location>
        <begin position="1145"/>
        <end position="1159"/>
    </location>
</feature>
<feature type="compositionally biased region" description="Polar residues" evidence="1">
    <location>
        <begin position="1081"/>
        <end position="1094"/>
    </location>
</feature>
<accession>A0ABR0EFN5</accession>
<sequence length="1462" mass="158547">MAPSVTTLQSRVLINATQSYITPGSSQASSPAPPQTTQRTQGTEVVEDSFKDGDKAKQVKPPRPSTTAPVDDDDDLYSISPRREAADHAIVTTQQSRDEKIQDADDDDSERKHHTNQDQAAAIAKAALAAELDNTRVEQGIFPAFTPPQKLKLLTQRTSEPDTLKPTFQKTDPVEHSMSSRGGDRAQSSTSRKPEPTSQTSAMVSARKSGSDAAPPTSTQATGKKSTLEALMAKKGLSSKPQSLSSAMDSQPDASLKSMTAKTQSKAFSPVKQTAKTAIASTDREETSQGKKAVSRSSNSQIAPAEPSNSKRTSLRESVQVETSRTEAAEPSAATHQDVSMQEDSLNNASTATQEQGKKGKLKKPSLSGNGKAKKVADDPADSEVLETRAVKEIRKPSRPVDSQPSRQTQPSEHEDGEDGNEEQSQPRKRGKGALPSISKRPARTQRKQAESSQAGEPDSDFELTTSSPKKRDGRKTKDTQATKKAAPKAKSTKPTTRVTARITRAQAADAQTQKPPSDDVGSGQASPARKETKPAKNTQQGKSVVAEAVVKAGTKRKSQARAVDEPDEVEDDSLTVEAEPLPQKKAALGKGKSKVESPVSKSKGDQASRKQPTRVSPRQVMPGGSQENAIELSDGHQSSSPLPPSPAAEPKRQTQIQAQEDSPSRNTRSRARTPANIPSSPPTQPQYGMQHLDPISATARSRKTAIIGFGKDGPRNQGTLSGKTPGSRSARGNHSPMRSTKVPLADGRKTDVARGKRASSVATTTRTARTNKSAAPSNVADDVGDALAGLRGKTNVAQDVGDALSDLKEMVTKDPVIATASKQKTISAVDAIEPKQKTVPAADPQPQDDYDDGFVNIDDYEETTLFEPDVQETRSPKPLSFNRSASQLAMPPPTKVPAKSTRPAVLAAQDDDETRAPAEVVPKTSGAKRAREPDTTAERATKRTKASEMPAPQQEAAVTRASVATGKQKITAPKEDTPIPRKETTAVVESVKETSRKRARGAEVLHESSEKRVKLASKPSEERPAKVPAPVQETMTHQASSSKRESRAGRRPVQRRQTSQNSQTVDMGGSPVPPDMEVMGQNTVLETFSQQAGLSPDVSSELPMAFGQPFEARARTASQHSNSSDAFRPPPSHQAGVLSSNVKPRPAAPEAESAIIPRVSLRDLESLNRRSPLAQAEDPFNSSQDGASQNESQRSEPRVSRISNLDAVTKRFDLFGDKFEHRDPIKKEKKKSIFARVKSPPRPSPPAPVITNGYIRSTQKHHDQLRKMARPHQRPQPEPEEEDPDKTLVNDDDEDEAAQEVDQDQQAALEEYDEHDEEASTVADEMGLSGLASDDLMSWCKTLRPHQLNLFEELLKCSHRITQFFTEQENNIERTLAEQHEMGLHVIEQDELLRAKKYEQLKEKLSRTKFESKKDIKAQQEQMKKNLSARAKEKSARIIAMGLREQGNRELEALLEGLVAS</sequence>
<feature type="region of interest" description="Disordered" evidence="1">
    <location>
        <begin position="19"/>
        <end position="119"/>
    </location>
</feature>
<feature type="compositionally biased region" description="Acidic residues" evidence="1">
    <location>
        <begin position="566"/>
        <end position="575"/>
    </location>
</feature>
<feature type="compositionally biased region" description="Basic and acidic residues" evidence="1">
    <location>
        <begin position="930"/>
        <end position="942"/>
    </location>
</feature>
<feature type="region of interest" description="Disordered" evidence="1">
    <location>
        <begin position="708"/>
        <end position="781"/>
    </location>
</feature>
<feature type="region of interest" description="Disordered" evidence="1">
    <location>
        <begin position="836"/>
        <end position="1208"/>
    </location>
</feature>
<feature type="compositionally biased region" description="Low complexity" evidence="1">
    <location>
        <begin position="22"/>
        <end position="38"/>
    </location>
</feature>
<feature type="compositionally biased region" description="Polar residues" evidence="1">
    <location>
        <begin position="239"/>
        <end position="280"/>
    </location>
</feature>
<feature type="compositionally biased region" description="Polar residues" evidence="1">
    <location>
        <begin position="216"/>
        <end position="225"/>
    </location>
</feature>
<feature type="compositionally biased region" description="Polar residues" evidence="1">
    <location>
        <begin position="401"/>
        <end position="411"/>
    </location>
</feature>
<evidence type="ECO:0000256" key="1">
    <source>
        <dbReference type="SAM" id="MobiDB-lite"/>
    </source>
</evidence>
<feature type="compositionally biased region" description="Polar residues" evidence="1">
    <location>
        <begin position="1181"/>
        <end position="1193"/>
    </location>
</feature>
<evidence type="ECO:0000313" key="3">
    <source>
        <dbReference type="Proteomes" id="UP001305779"/>
    </source>
</evidence>
<feature type="compositionally biased region" description="Polar residues" evidence="1">
    <location>
        <begin position="186"/>
        <end position="203"/>
    </location>
</feature>
<keyword evidence="3" id="KW-1185">Reference proteome</keyword>
<dbReference type="Proteomes" id="UP001305779">
    <property type="component" value="Unassembled WGS sequence"/>
</dbReference>
<protein>
    <submittedName>
        <fullName evidence="2">Uncharacterized protein</fullName>
    </submittedName>
</protein>
<gene>
    <name evidence="2" type="ORF">PRZ48_008054</name>
</gene>
<feature type="compositionally biased region" description="Polar residues" evidence="1">
    <location>
        <begin position="1056"/>
        <end position="1066"/>
    </location>
</feature>
<feature type="compositionally biased region" description="Acidic residues" evidence="1">
    <location>
        <begin position="847"/>
        <end position="865"/>
    </location>
</feature>
<feature type="compositionally biased region" description="Polar residues" evidence="1">
    <location>
        <begin position="295"/>
        <end position="323"/>
    </location>
</feature>
<feature type="compositionally biased region" description="Polar residues" evidence="1">
    <location>
        <begin position="717"/>
        <end position="739"/>
    </location>
</feature>
<feature type="compositionally biased region" description="Low complexity" evidence="1">
    <location>
        <begin position="759"/>
        <end position="776"/>
    </location>
</feature>
<proteinExistence type="predicted"/>
<feature type="compositionally biased region" description="Polar residues" evidence="1">
    <location>
        <begin position="334"/>
        <end position="355"/>
    </location>
</feature>
<evidence type="ECO:0000313" key="2">
    <source>
        <dbReference type="EMBL" id="KAK4499868.1"/>
    </source>
</evidence>
<comment type="caution">
    <text evidence="2">The sequence shown here is derived from an EMBL/GenBank/DDBJ whole genome shotgun (WGS) entry which is preliminary data.</text>
</comment>
<name>A0ABR0EFN5_ZASCE</name>
<feature type="region of interest" description="Disordered" evidence="1">
    <location>
        <begin position="146"/>
        <end position="691"/>
    </location>
</feature>
<feature type="compositionally biased region" description="Basic and acidic residues" evidence="1">
    <location>
        <begin position="48"/>
        <end position="57"/>
    </location>
</feature>
<feature type="compositionally biased region" description="Basic and acidic residues" evidence="1">
    <location>
        <begin position="386"/>
        <end position="396"/>
    </location>
</feature>
<dbReference type="EMBL" id="JAXOVC010000006">
    <property type="protein sequence ID" value="KAK4499868.1"/>
    <property type="molecule type" value="Genomic_DNA"/>
</dbReference>
<feature type="compositionally biased region" description="Acidic residues" evidence="1">
    <location>
        <begin position="1279"/>
        <end position="1304"/>
    </location>
</feature>